<keyword evidence="2" id="KW-0732">Signal</keyword>
<keyword evidence="4" id="KW-1185">Reference proteome</keyword>
<feature type="region of interest" description="Disordered" evidence="1">
    <location>
        <begin position="21"/>
        <end position="141"/>
    </location>
</feature>
<proteinExistence type="predicted"/>
<sequence length="224" mass="23516">MTNILVRSAIALSLGVACGPALAQTEQGQSAECPAGTECPQPGSGAQQGVQPDAQGGAAGQESQQAQQPGTDAAQQEGQAGAETQQEGQVEAETQQQPEGEAQQQEGQAGAEEQQQPGADSQQTEESQGTEQTTEQKTDVDVTVEQKTEITQVIKEQNVEPIEVDFDVSVGTAVPEAIKVKLQPVPQRIVQIVPAYEGYLFFVLADGRIVIVNPSTLQIVLIIA</sequence>
<protein>
    <recommendedName>
        <fullName evidence="5">Exported glutamine-rich protein</fullName>
    </recommendedName>
</protein>
<organism evidence="3 4">
    <name type="scientific">Sinorhizobium alkalisoli</name>
    <dbReference type="NCBI Taxonomy" id="1752398"/>
    <lineage>
        <taxon>Bacteria</taxon>
        <taxon>Pseudomonadati</taxon>
        <taxon>Pseudomonadota</taxon>
        <taxon>Alphaproteobacteria</taxon>
        <taxon>Hyphomicrobiales</taxon>
        <taxon>Rhizobiaceae</taxon>
        <taxon>Sinorhizobium/Ensifer group</taxon>
        <taxon>Sinorhizobium</taxon>
    </lineage>
</organism>
<dbReference type="OrthoDB" id="102964at2"/>
<reference evidence="4" key="1">
    <citation type="submission" date="2016-05" db="EMBL/GenBank/DDBJ databases">
        <authorList>
            <person name="Li Y."/>
        </authorList>
    </citation>
    <scope>NUCLEOTIDE SEQUENCE [LARGE SCALE GENOMIC DNA]</scope>
    <source>
        <strain evidence="4">YIC4027</strain>
    </source>
</reference>
<name>A0A1E3VGR7_9HYPH</name>
<dbReference type="EMBL" id="LYBW01000040">
    <property type="protein sequence ID" value="ODR92765.1"/>
    <property type="molecule type" value="Genomic_DNA"/>
</dbReference>
<evidence type="ECO:0000313" key="4">
    <source>
        <dbReference type="Proteomes" id="UP000094342"/>
    </source>
</evidence>
<gene>
    <name evidence="3" type="ORF">A8M32_03555</name>
</gene>
<evidence type="ECO:0000256" key="1">
    <source>
        <dbReference type="SAM" id="MobiDB-lite"/>
    </source>
</evidence>
<feature type="compositionally biased region" description="Low complexity" evidence="1">
    <location>
        <begin position="54"/>
        <end position="133"/>
    </location>
</feature>
<feature type="chain" id="PRO_5009138271" description="Exported glutamine-rich protein" evidence="2">
    <location>
        <begin position="24"/>
        <end position="224"/>
    </location>
</feature>
<feature type="signal peptide" evidence="2">
    <location>
        <begin position="1"/>
        <end position="23"/>
    </location>
</feature>
<evidence type="ECO:0000256" key="2">
    <source>
        <dbReference type="SAM" id="SignalP"/>
    </source>
</evidence>
<dbReference type="STRING" id="1752398.A8M32_03555"/>
<comment type="caution">
    <text evidence="3">The sequence shown here is derived from an EMBL/GenBank/DDBJ whole genome shotgun (WGS) entry which is preliminary data.</text>
</comment>
<dbReference type="PROSITE" id="PS51257">
    <property type="entry name" value="PROKAR_LIPOPROTEIN"/>
    <property type="match status" value="1"/>
</dbReference>
<dbReference type="AlphaFoldDB" id="A0A1E3VGR7"/>
<accession>A0A1E3VGR7</accession>
<evidence type="ECO:0008006" key="5">
    <source>
        <dbReference type="Google" id="ProtNLM"/>
    </source>
</evidence>
<dbReference type="RefSeq" id="WP_069457055.1">
    <property type="nucleotide sequence ID" value="NZ_LYBW01000040.1"/>
</dbReference>
<evidence type="ECO:0000313" key="3">
    <source>
        <dbReference type="EMBL" id="ODR92765.1"/>
    </source>
</evidence>
<dbReference type="Pfam" id="PF06823">
    <property type="entry name" value="DUF1236"/>
    <property type="match status" value="1"/>
</dbReference>
<dbReference type="InterPro" id="IPR009642">
    <property type="entry name" value="DUF1236"/>
</dbReference>
<dbReference type="Proteomes" id="UP000094342">
    <property type="component" value="Unassembled WGS sequence"/>
</dbReference>